<keyword evidence="11" id="KW-1185">Reference proteome</keyword>
<evidence type="ECO:0000313" key="11">
    <source>
        <dbReference type="Proteomes" id="UP001610432"/>
    </source>
</evidence>
<dbReference type="PANTHER" id="PTHR33577">
    <property type="entry name" value="STERIGMATOCYSTIN BIOSYNTHESIS PEROXIDASE STCC-RELATED"/>
    <property type="match status" value="1"/>
</dbReference>
<evidence type="ECO:0000256" key="4">
    <source>
        <dbReference type="ARBA" id="ARBA00022723"/>
    </source>
</evidence>
<protein>
    <submittedName>
        <fullName evidence="10">Peroxidase, family 2-domain-containing protein</fullName>
    </submittedName>
</protein>
<dbReference type="PROSITE" id="PS51405">
    <property type="entry name" value="HEME_HALOPEROXIDASE"/>
    <property type="match status" value="1"/>
</dbReference>
<evidence type="ECO:0000259" key="9">
    <source>
        <dbReference type="PROSITE" id="PS51405"/>
    </source>
</evidence>
<dbReference type="InterPro" id="IPR036851">
    <property type="entry name" value="Chloroperoxidase-like_sf"/>
</dbReference>
<dbReference type="Pfam" id="PF01328">
    <property type="entry name" value="Peroxidase_2"/>
    <property type="match status" value="1"/>
</dbReference>
<gene>
    <name evidence="10" type="ORF">BJX67DRAFT_266781</name>
</gene>
<dbReference type="Proteomes" id="UP001610432">
    <property type="component" value="Unassembled WGS sequence"/>
</dbReference>
<comment type="caution">
    <text evidence="10">The sequence shown here is derived from an EMBL/GenBank/DDBJ whole genome shotgun (WGS) entry which is preliminary data.</text>
</comment>
<evidence type="ECO:0000256" key="3">
    <source>
        <dbReference type="ARBA" id="ARBA00022617"/>
    </source>
</evidence>
<feature type="region of interest" description="Disordered" evidence="8">
    <location>
        <begin position="254"/>
        <end position="280"/>
    </location>
</feature>
<dbReference type="EMBL" id="JBFXLQ010000055">
    <property type="protein sequence ID" value="KAL2863209.1"/>
    <property type="molecule type" value="Genomic_DNA"/>
</dbReference>
<evidence type="ECO:0000256" key="8">
    <source>
        <dbReference type="SAM" id="MobiDB-lite"/>
    </source>
</evidence>
<proteinExistence type="inferred from homology"/>
<feature type="domain" description="Heme haloperoxidase family profile" evidence="9">
    <location>
        <begin position="33"/>
        <end position="242"/>
    </location>
</feature>
<comment type="cofactor">
    <cofactor evidence="1">
        <name>heme b</name>
        <dbReference type="ChEBI" id="CHEBI:60344"/>
    </cofactor>
</comment>
<sequence>MKLAVQSVVGLVGLASAGIHVDINLGGHGHHHGSHQWMPAMLGDARSPCPMLNTLANHNYIPRDGRNITRPDLVNALTSLFNFNPDLANGQFENGLLGNPEPDADYFDLDQLNQHNILEHDASFSRADAYFGPADTFDQAVFDQTKSYWTAPTVTTTMLANSKVARQLNSKAFNPTYVFTAKQNEINLGEVGGLIAAFGDVEAGVVDRAFLEYFFENERLPMGLGWSAEKQNVEVTQERMAKVAATIGKGMSLITESAEEEKKEEESGSAQKRSPHAGLY</sequence>
<keyword evidence="5" id="KW-0560">Oxidoreductase</keyword>
<reference evidence="10 11" key="1">
    <citation type="submission" date="2024-07" db="EMBL/GenBank/DDBJ databases">
        <title>Section-level genome sequencing and comparative genomics of Aspergillus sections Usti and Cavernicolus.</title>
        <authorList>
            <consortium name="Lawrence Berkeley National Laboratory"/>
            <person name="Nybo J.L."/>
            <person name="Vesth T.C."/>
            <person name="Theobald S."/>
            <person name="Frisvad J.C."/>
            <person name="Larsen T.O."/>
            <person name="Kjaerboelling I."/>
            <person name="Rothschild-Mancinelli K."/>
            <person name="Lyhne E.K."/>
            <person name="Kogle M.E."/>
            <person name="Barry K."/>
            <person name="Clum A."/>
            <person name="Na H."/>
            <person name="Ledsgaard L."/>
            <person name="Lin J."/>
            <person name="Lipzen A."/>
            <person name="Kuo A."/>
            <person name="Riley R."/>
            <person name="Mondo S."/>
            <person name="Labutti K."/>
            <person name="Haridas S."/>
            <person name="Pangalinan J."/>
            <person name="Salamov A.A."/>
            <person name="Simmons B.A."/>
            <person name="Magnuson J.K."/>
            <person name="Chen J."/>
            <person name="Drula E."/>
            <person name="Henrissat B."/>
            <person name="Wiebenga A."/>
            <person name="Lubbers R.J."/>
            <person name="Gomes A.C."/>
            <person name="Macurrencykelacurrency M.R."/>
            <person name="Stajich J."/>
            <person name="Grigoriev I.V."/>
            <person name="Mortensen U.H."/>
            <person name="De Vries R.P."/>
            <person name="Baker S.E."/>
            <person name="Andersen M.R."/>
        </authorList>
    </citation>
    <scope>NUCLEOTIDE SEQUENCE [LARGE SCALE GENOMIC DNA]</scope>
    <source>
        <strain evidence="10 11">CBS 449.75</strain>
    </source>
</reference>
<evidence type="ECO:0000256" key="6">
    <source>
        <dbReference type="ARBA" id="ARBA00023004"/>
    </source>
</evidence>
<evidence type="ECO:0000313" key="10">
    <source>
        <dbReference type="EMBL" id="KAL2863209.1"/>
    </source>
</evidence>
<keyword evidence="2 10" id="KW-0575">Peroxidase</keyword>
<evidence type="ECO:0000256" key="1">
    <source>
        <dbReference type="ARBA" id="ARBA00001970"/>
    </source>
</evidence>
<keyword evidence="3" id="KW-0349">Heme</keyword>
<dbReference type="GeneID" id="98141516"/>
<dbReference type="Gene3D" id="1.10.489.10">
    <property type="entry name" value="Chloroperoxidase-like"/>
    <property type="match status" value="1"/>
</dbReference>
<accession>A0ABR4LF91</accession>
<organism evidence="10 11">
    <name type="scientific">Aspergillus lucknowensis</name>
    <dbReference type="NCBI Taxonomy" id="176173"/>
    <lineage>
        <taxon>Eukaryota</taxon>
        <taxon>Fungi</taxon>
        <taxon>Dikarya</taxon>
        <taxon>Ascomycota</taxon>
        <taxon>Pezizomycotina</taxon>
        <taxon>Eurotiomycetes</taxon>
        <taxon>Eurotiomycetidae</taxon>
        <taxon>Eurotiales</taxon>
        <taxon>Aspergillaceae</taxon>
        <taxon>Aspergillus</taxon>
        <taxon>Aspergillus subgen. Nidulantes</taxon>
    </lineage>
</organism>
<evidence type="ECO:0000256" key="2">
    <source>
        <dbReference type="ARBA" id="ARBA00022559"/>
    </source>
</evidence>
<dbReference type="InterPro" id="IPR000028">
    <property type="entry name" value="Chloroperoxidase"/>
</dbReference>
<name>A0ABR4LF91_9EURO</name>
<dbReference type="PANTHER" id="PTHR33577:SF7">
    <property type="entry name" value="HEME HALOPEROXIDASE FAMILY PROFILE DOMAIN-CONTAINING PROTEIN"/>
    <property type="match status" value="1"/>
</dbReference>
<dbReference type="SUPFAM" id="SSF47571">
    <property type="entry name" value="Cloroperoxidase"/>
    <property type="match status" value="1"/>
</dbReference>
<comment type="similarity">
    <text evidence="7">Belongs to the chloroperoxidase family.</text>
</comment>
<keyword evidence="4" id="KW-0479">Metal-binding</keyword>
<evidence type="ECO:0000256" key="7">
    <source>
        <dbReference type="ARBA" id="ARBA00025795"/>
    </source>
</evidence>
<evidence type="ECO:0000256" key="5">
    <source>
        <dbReference type="ARBA" id="ARBA00023002"/>
    </source>
</evidence>
<keyword evidence="6" id="KW-0408">Iron</keyword>
<dbReference type="GO" id="GO:0004601">
    <property type="term" value="F:peroxidase activity"/>
    <property type="evidence" value="ECO:0007669"/>
    <property type="project" value="UniProtKB-KW"/>
</dbReference>
<dbReference type="RefSeq" id="XP_070882188.1">
    <property type="nucleotide sequence ID" value="XM_071026444.1"/>
</dbReference>